<comment type="caution">
    <text evidence="1">The sequence shown here is derived from an EMBL/GenBank/DDBJ whole genome shotgun (WGS) entry which is preliminary data.</text>
</comment>
<dbReference type="EMBL" id="JFBT01000001">
    <property type="protein sequence ID" value="EXG81876.1"/>
    <property type="molecule type" value="Genomic_DNA"/>
</dbReference>
<dbReference type="RefSeq" id="WP_157017677.1">
    <property type="nucleotide sequence ID" value="NZ_KK073874.1"/>
</dbReference>
<gene>
    <name evidence="1" type="ORF">CryarDRAFT_2997</name>
</gene>
<accession>A0A011AIN2</accession>
<reference evidence="1 2" key="1">
    <citation type="submission" date="2013-07" db="EMBL/GenBank/DDBJ databases">
        <authorList>
            <consortium name="DOE Joint Genome Institute"/>
            <person name="Eisen J."/>
            <person name="Huntemann M."/>
            <person name="Han J."/>
            <person name="Chen A."/>
            <person name="Kyrpides N."/>
            <person name="Mavromatis K."/>
            <person name="Markowitz V."/>
            <person name="Palaniappan K."/>
            <person name="Ivanova N."/>
            <person name="Schaumberg A."/>
            <person name="Pati A."/>
            <person name="Liolios K."/>
            <person name="Nordberg H.P."/>
            <person name="Cantor M.N."/>
            <person name="Hua S.X."/>
            <person name="Woyke T."/>
        </authorList>
    </citation>
    <scope>NUCLEOTIDE SEQUENCE [LARGE SCALE GENOMIC DNA]</scope>
    <source>
        <strain evidence="1 2">DSM 44712</strain>
    </source>
</reference>
<sequence>MTEHYVEYCEINREHPLRQGDILEATAAAALPWNRHLFVVTADCDFAHTKHQGRVTCIPLLRAEEYLLLLQVPKMRERLIKGPLKDLRAVFDTVGRTSISDRRAREWASEQSTAAIVTTLGLDGQESARAQSAIDAIRLMDAPVESLRAAVATLVEAQVLEAGQSKRDKVARSIISELRQVYKSPPGDALFLGAIAPAHEDGYFAYLRHIEQIWEPQIVLSAARQQASYRRISHLKDKFTHALVQRFALVFMSIGLPDEYEEMRDFHSVVLGDSLQ</sequence>
<evidence type="ECO:0000313" key="1">
    <source>
        <dbReference type="EMBL" id="EXG81876.1"/>
    </source>
</evidence>
<dbReference type="AlphaFoldDB" id="A0A011AIN2"/>
<dbReference type="OrthoDB" id="4563424at2"/>
<organism evidence="1 2">
    <name type="scientific">Cryptosporangium arvum DSM 44712</name>
    <dbReference type="NCBI Taxonomy" id="927661"/>
    <lineage>
        <taxon>Bacteria</taxon>
        <taxon>Bacillati</taxon>
        <taxon>Actinomycetota</taxon>
        <taxon>Actinomycetes</taxon>
        <taxon>Cryptosporangiales</taxon>
        <taxon>Cryptosporangiaceae</taxon>
        <taxon>Cryptosporangium</taxon>
    </lineage>
</organism>
<proteinExistence type="predicted"/>
<dbReference type="Proteomes" id="UP000021053">
    <property type="component" value="Unassembled WGS sequence"/>
</dbReference>
<name>A0A011AIN2_9ACTN</name>
<dbReference type="HOGENOM" id="CLU_1007290_0_0_11"/>
<keyword evidence="2" id="KW-1185">Reference proteome</keyword>
<protein>
    <submittedName>
        <fullName evidence="1">Uncharacterized protein</fullName>
    </submittedName>
</protein>
<evidence type="ECO:0000313" key="2">
    <source>
        <dbReference type="Proteomes" id="UP000021053"/>
    </source>
</evidence>